<dbReference type="GO" id="GO:0015344">
    <property type="term" value="F:siderophore uptake transmembrane transporter activity"/>
    <property type="evidence" value="ECO:0007669"/>
    <property type="project" value="TreeGrafter"/>
</dbReference>
<dbReference type="InterPro" id="IPR036942">
    <property type="entry name" value="Beta-barrel_TonB_sf"/>
</dbReference>
<dbReference type="PANTHER" id="PTHR30069:SF29">
    <property type="entry name" value="HEMOGLOBIN AND HEMOGLOBIN-HAPTOGLOBIN-BINDING PROTEIN 1-RELATED"/>
    <property type="match status" value="1"/>
</dbReference>
<dbReference type="GO" id="GO:0044718">
    <property type="term" value="P:siderophore transmembrane transport"/>
    <property type="evidence" value="ECO:0007669"/>
    <property type="project" value="TreeGrafter"/>
</dbReference>
<feature type="domain" description="TonB-dependent receptor-like beta-barrel" evidence="13">
    <location>
        <begin position="319"/>
        <end position="679"/>
    </location>
</feature>
<dbReference type="InterPro" id="IPR012910">
    <property type="entry name" value="Plug_dom"/>
</dbReference>
<dbReference type="Pfam" id="PF00593">
    <property type="entry name" value="TonB_dep_Rec_b-barrel"/>
    <property type="match status" value="1"/>
</dbReference>
<dbReference type="Proteomes" id="UP000198757">
    <property type="component" value="Unassembled WGS sequence"/>
</dbReference>
<dbReference type="PROSITE" id="PS52016">
    <property type="entry name" value="TONB_DEPENDENT_REC_3"/>
    <property type="match status" value="1"/>
</dbReference>
<dbReference type="InterPro" id="IPR008969">
    <property type="entry name" value="CarboxyPept-like_regulatory"/>
</dbReference>
<keyword evidence="4 10" id="KW-0812">Transmembrane</keyword>
<evidence type="ECO:0000256" key="3">
    <source>
        <dbReference type="ARBA" id="ARBA00022452"/>
    </source>
</evidence>
<comment type="subcellular location">
    <subcellularLocation>
        <location evidence="1 10">Cell outer membrane</location>
        <topology evidence="1 10">Multi-pass membrane protein</topology>
    </subcellularLocation>
</comment>
<feature type="domain" description="TonB-dependent receptor plug" evidence="14">
    <location>
        <begin position="123"/>
        <end position="230"/>
    </location>
</feature>
<evidence type="ECO:0000256" key="11">
    <source>
        <dbReference type="RuleBase" id="RU003357"/>
    </source>
</evidence>
<evidence type="ECO:0000256" key="10">
    <source>
        <dbReference type="PROSITE-ProRule" id="PRU01360"/>
    </source>
</evidence>
<dbReference type="Pfam" id="PF13715">
    <property type="entry name" value="CarbopepD_reg_2"/>
    <property type="match status" value="1"/>
</dbReference>
<proteinExistence type="inferred from homology"/>
<dbReference type="Pfam" id="PF07715">
    <property type="entry name" value="Plug"/>
    <property type="match status" value="1"/>
</dbReference>
<keyword evidence="8" id="KW-0675">Receptor</keyword>
<dbReference type="SUPFAM" id="SSF56935">
    <property type="entry name" value="Porins"/>
    <property type="match status" value="1"/>
</dbReference>
<dbReference type="AlphaFoldDB" id="A0A1G6TB44"/>
<evidence type="ECO:0000313" key="15">
    <source>
        <dbReference type="EMBL" id="SDD26074.1"/>
    </source>
</evidence>
<keyword evidence="16" id="KW-1185">Reference proteome</keyword>
<keyword evidence="2 10" id="KW-0813">Transport</keyword>
<evidence type="ECO:0000256" key="4">
    <source>
        <dbReference type="ARBA" id="ARBA00022692"/>
    </source>
</evidence>
<keyword evidence="6 11" id="KW-0798">TonB box</keyword>
<organism evidence="15 16">
    <name type="scientific">Niabella drilacis (strain DSM 25811 / CCM 8410 / CCUG 62505 / LMG 26954 / E90)</name>
    <dbReference type="NCBI Taxonomy" id="1285928"/>
    <lineage>
        <taxon>Bacteria</taxon>
        <taxon>Pseudomonadati</taxon>
        <taxon>Bacteroidota</taxon>
        <taxon>Chitinophagia</taxon>
        <taxon>Chitinophagales</taxon>
        <taxon>Chitinophagaceae</taxon>
        <taxon>Niabella</taxon>
    </lineage>
</organism>
<sequence length="721" mass="80268">MKKLLLLSMVMLGAYVSYAQNHLTLSIKNKEDKSPLPGATVVIETPGKSAVADSLGRATIENLPDGSYAVAVSFAGFKEEKITITLPQADAAGSEVLLEHDEAGHEDEEEVVVTSTRISRTIANTPTRTEVISGEELEEKGNMKPGDIRMMLNESTGIQTQQTSATSFNSGIRIQGLDGRYTQMLRDGYPLYSGFSGGLSLLQIAPLDLKQVEVIKGSASTLYGGGAIAGLVNLISKTPGAHRELNFLANGTTAGGLDLSGFYSRRYGKAGVTVFASRNSNRAYDPADIGLSAIPKFERYTINPRLFLYGKRTTAHFGVTYITEDRTGGSMDYIKKGNPGFFEKNNTDRVTTQLGIAHKLSENSTLQLKNSYSRFDRLIAIPDYQFDGLQQSSFSELTWNRSGEKADWVIGANVLTEDLKERKQTDFPLRNYSYVTYGLFAQNAWTVSDLLVLETGLRGDYVTHYGFELMPRVSAMFKIAPALTTRIGGGYGYKTPTFFTEEAERMQFRNLLPIDVHRAENERSVGGNWDINYRTSIGAVGISLNHLFFYTKLRRPLVLVTEDDGTAALKNSDGYLDTKGMETNLRFTYGDFKLFVGYTYTDANTHFTGAKEWLPLTARHRLNNVLMYEVEDKWKLGLEAYYYSKQQLSDGTSGKPYWITGFMAEKLWEKFSLFVNFENFTDTRQTRFGSIYTGTIDNPVFRDIYAPLDGFVVNGGIKLKL</sequence>
<dbReference type="Gene3D" id="2.170.130.10">
    <property type="entry name" value="TonB-dependent receptor, plug domain"/>
    <property type="match status" value="1"/>
</dbReference>
<reference evidence="16" key="1">
    <citation type="submission" date="2016-10" db="EMBL/GenBank/DDBJ databases">
        <authorList>
            <person name="Varghese N."/>
            <person name="Submissions S."/>
        </authorList>
    </citation>
    <scope>NUCLEOTIDE SEQUENCE [LARGE SCALE GENOMIC DNA]</scope>
    <source>
        <strain evidence="16">DSM 25811 / CCM 8410 / LMG 26954 / E90</strain>
    </source>
</reference>
<evidence type="ECO:0000256" key="8">
    <source>
        <dbReference type="ARBA" id="ARBA00023170"/>
    </source>
</evidence>
<evidence type="ECO:0000259" key="13">
    <source>
        <dbReference type="Pfam" id="PF00593"/>
    </source>
</evidence>
<evidence type="ECO:0000313" key="16">
    <source>
        <dbReference type="Proteomes" id="UP000198757"/>
    </source>
</evidence>
<dbReference type="InterPro" id="IPR000531">
    <property type="entry name" value="Beta-barrel_TonB"/>
</dbReference>
<dbReference type="Gene3D" id="2.40.170.20">
    <property type="entry name" value="TonB-dependent receptor, beta-barrel domain"/>
    <property type="match status" value="1"/>
</dbReference>
<evidence type="ECO:0000256" key="6">
    <source>
        <dbReference type="ARBA" id="ARBA00023077"/>
    </source>
</evidence>
<dbReference type="Gene3D" id="2.60.40.1120">
    <property type="entry name" value="Carboxypeptidase-like, regulatory domain"/>
    <property type="match status" value="1"/>
</dbReference>
<dbReference type="EMBL" id="FMZO01000007">
    <property type="protein sequence ID" value="SDD26074.1"/>
    <property type="molecule type" value="Genomic_DNA"/>
</dbReference>
<dbReference type="InterPro" id="IPR037066">
    <property type="entry name" value="Plug_dom_sf"/>
</dbReference>
<keyword evidence="5 12" id="KW-0732">Signal</keyword>
<evidence type="ECO:0000256" key="1">
    <source>
        <dbReference type="ARBA" id="ARBA00004571"/>
    </source>
</evidence>
<dbReference type="OrthoDB" id="1109239at2"/>
<dbReference type="STRING" id="1285928.SAMN04487894_107152"/>
<feature type="chain" id="PRO_5011718115" evidence="12">
    <location>
        <begin position="20"/>
        <end position="721"/>
    </location>
</feature>
<comment type="similarity">
    <text evidence="10 11">Belongs to the TonB-dependent receptor family.</text>
</comment>
<accession>A0A1G6TB44</accession>
<evidence type="ECO:0000256" key="2">
    <source>
        <dbReference type="ARBA" id="ARBA00022448"/>
    </source>
</evidence>
<keyword evidence="3 10" id="KW-1134">Transmembrane beta strand</keyword>
<dbReference type="RefSeq" id="WP_090390761.1">
    <property type="nucleotide sequence ID" value="NZ_FMZO01000007.1"/>
</dbReference>
<keyword evidence="9 10" id="KW-0998">Cell outer membrane</keyword>
<protein>
    <submittedName>
        <fullName evidence="15">Iron complex outermembrane recepter protein</fullName>
    </submittedName>
</protein>
<feature type="signal peptide" evidence="12">
    <location>
        <begin position="1"/>
        <end position="19"/>
    </location>
</feature>
<gene>
    <name evidence="15" type="ORF">SAMN04487894_107152</name>
</gene>
<evidence type="ECO:0000256" key="12">
    <source>
        <dbReference type="SAM" id="SignalP"/>
    </source>
</evidence>
<evidence type="ECO:0000256" key="7">
    <source>
        <dbReference type="ARBA" id="ARBA00023136"/>
    </source>
</evidence>
<name>A0A1G6TB44_NIADE</name>
<evidence type="ECO:0000256" key="5">
    <source>
        <dbReference type="ARBA" id="ARBA00022729"/>
    </source>
</evidence>
<dbReference type="SUPFAM" id="SSF49464">
    <property type="entry name" value="Carboxypeptidase regulatory domain-like"/>
    <property type="match status" value="1"/>
</dbReference>
<keyword evidence="7 10" id="KW-0472">Membrane</keyword>
<evidence type="ECO:0000256" key="9">
    <source>
        <dbReference type="ARBA" id="ARBA00023237"/>
    </source>
</evidence>
<dbReference type="InterPro" id="IPR039426">
    <property type="entry name" value="TonB-dep_rcpt-like"/>
</dbReference>
<evidence type="ECO:0000259" key="14">
    <source>
        <dbReference type="Pfam" id="PF07715"/>
    </source>
</evidence>
<dbReference type="PANTHER" id="PTHR30069">
    <property type="entry name" value="TONB-DEPENDENT OUTER MEMBRANE RECEPTOR"/>
    <property type="match status" value="1"/>
</dbReference>
<dbReference type="GO" id="GO:0009279">
    <property type="term" value="C:cell outer membrane"/>
    <property type="evidence" value="ECO:0007669"/>
    <property type="project" value="UniProtKB-SubCell"/>
</dbReference>